<dbReference type="CDD" id="cd00090">
    <property type="entry name" value="HTH_ARSR"/>
    <property type="match status" value="1"/>
</dbReference>
<dbReference type="SMART" id="SM00418">
    <property type="entry name" value="HTH_ARSR"/>
    <property type="match status" value="1"/>
</dbReference>
<dbReference type="Proteomes" id="UP001241758">
    <property type="component" value="Unassembled WGS sequence"/>
</dbReference>
<accession>A0ABT6X0C2</accession>
<comment type="caution">
    <text evidence="2">The sequence shown here is derived from an EMBL/GenBank/DDBJ whole genome shotgun (WGS) entry which is preliminary data.</text>
</comment>
<protein>
    <submittedName>
        <fullName evidence="2">Helix-turn-helix transcriptional regulator</fullName>
    </submittedName>
</protein>
<dbReference type="PRINTS" id="PR00778">
    <property type="entry name" value="HTHARSR"/>
</dbReference>
<reference evidence="2 3" key="1">
    <citation type="submission" date="2023-05" db="EMBL/GenBank/DDBJ databases">
        <title>Actinoplanes sp. NEAU-A12 genome sequencing.</title>
        <authorList>
            <person name="Wang Z.-S."/>
        </authorList>
    </citation>
    <scope>NUCLEOTIDE SEQUENCE [LARGE SCALE GENOMIC DNA]</scope>
    <source>
        <strain evidence="2 3">NEAU-A12</strain>
    </source>
</reference>
<dbReference type="InterPro" id="IPR011991">
    <property type="entry name" value="ArsR-like_HTH"/>
</dbReference>
<proteinExistence type="predicted"/>
<name>A0ABT6X0C2_9ACTN</name>
<dbReference type="EMBL" id="JASCTH010000045">
    <property type="protein sequence ID" value="MDI6105460.1"/>
    <property type="molecule type" value="Genomic_DNA"/>
</dbReference>
<organism evidence="2 3">
    <name type="scientific">Actinoplanes sandaracinus</name>
    <dbReference type="NCBI Taxonomy" id="3045177"/>
    <lineage>
        <taxon>Bacteria</taxon>
        <taxon>Bacillati</taxon>
        <taxon>Actinomycetota</taxon>
        <taxon>Actinomycetes</taxon>
        <taxon>Micromonosporales</taxon>
        <taxon>Micromonosporaceae</taxon>
        <taxon>Actinoplanes</taxon>
    </lineage>
</organism>
<dbReference type="Gene3D" id="1.10.10.10">
    <property type="entry name" value="Winged helix-like DNA-binding domain superfamily/Winged helix DNA-binding domain"/>
    <property type="match status" value="1"/>
</dbReference>
<dbReference type="InterPro" id="IPR036388">
    <property type="entry name" value="WH-like_DNA-bd_sf"/>
</dbReference>
<dbReference type="RefSeq" id="WP_282766924.1">
    <property type="nucleotide sequence ID" value="NZ_JASCTH010000045.1"/>
</dbReference>
<sequence length="122" mass="13085">MPDSEGHPDFDELELGAVLTALADPIRRQVVAVLAGEPDGTERPCSSFGLPLTKSTLTYHFRLLRESGLVRQVNRGNSRMAQLRRADLEARFPGLLALVVAETQQAGKGAPSVAGNTARAPH</sequence>
<evidence type="ECO:0000313" key="2">
    <source>
        <dbReference type="EMBL" id="MDI6105460.1"/>
    </source>
</evidence>
<dbReference type="InterPro" id="IPR001845">
    <property type="entry name" value="HTH_ArsR_DNA-bd_dom"/>
</dbReference>
<evidence type="ECO:0000259" key="1">
    <source>
        <dbReference type="SMART" id="SM00418"/>
    </source>
</evidence>
<feature type="domain" description="HTH arsR-type" evidence="1">
    <location>
        <begin position="17"/>
        <end position="97"/>
    </location>
</feature>
<evidence type="ECO:0000313" key="3">
    <source>
        <dbReference type="Proteomes" id="UP001241758"/>
    </source>
</evidence>
<dbReference type="SUPFAM" id="SSF46785">
    <property type="entry name" value="Winged helix' DNA-binding domain"/>
    <property type="match status" value="1"/>
</dbReference>
<gene>
    <name evidence="2" type="ORF">QLQ12_43445</name>
</gene>
<keyword evidence="3" id="KW-1185">Reference proteome</keyword>
<dbReference type="InterPro" id="IPR036390">
    <property type="entry name" value="WH_DNA-bd_sf"/>
</dbReference>